<dbReference type="KEGG" id="pgg:FX982_04700"/>
<accession>A0A6M8N2P8</accession>
<dbReference type="AlphaFoldDB" id="A0A6M8N2P8"/>
<dbReference type="RefSeq" id="WP_216843203.1">
    <property type="nucleotide sequence ID" value="NZ_CP053746.1"/>
</dbReference>
<evidence type="ECO:0000313" key="1">
    <source>
        <dbReference type="EMBL" id="QKF53707.1"/>
    </source>
</evidence>
<dbReference type="EMBL" id="CP053746">
    <property type="protein sequence ID" value="QKF53707.1"/>
    <property type="molecule type" value="Genomic_DNA"/>
</dbReference>
<reference evidence="2" key="1">
    <citation type="submission" date="2019-12" db="EMBL/GenBank/DDBJ databases">
        <title>Endophytic bacteria associated with Panax ginseng seedlings.</title>
        <authorList>
            <person name="Park J.M."/>
            <person name="Shin R."/>
            <person name="Jo S.H."/>
        </authorList>
    </citation>
    <scope>NUCLEOTIDE SEQUENCE [LARGE SCALE GENOMIC DNA]</scope>
    <source>
        <strain evidence="2">PgKB30</strain>
    </source>
</reference>
<protein>
    <submittedName>
        <fullName evidence="1">Uncharacterized protein</fullName>
    </submittedName>
</protein>
<gene>
    <name evidence="1" type="ORF">FX982_04700</name>
</gene>
<name>A0A6M8N2P8_9PSED</name>
<sequence length="621" mass="67139">MKDSMLTPTIIRNSRVSELDPSLLPPDIQGAFHDTDNFGLVPISMLTAPITVDLAVWDGARPGYTYQLVFDTKTTGSLKVISDDAVPGEPLTLEIETQLLSREGAHTVAYEVTNPANQVSKTSPSFPLVIDKTPPGAPELASLQFPPEIDGGLTSAELAALGEVLPAHVAGYTGMAKHDLIKTYWGDIAGPEVVVSESDLGLDEVTLEFSRDFLESVGEEPHIVKYQVFDRAGNPSMLSNPTTVVLKLRDAPTDFPAPVIDSTVGSLIDYSEALAGVRVDIPHFPEASAFDSIRLYWGETRMTSIEIPPGDESNAIVLSLRVPYGTINTFPEGVVQIRYEVWRADQIVGSSLTSTINVFLTRPVTEPLTAIVVQGTSISGPSNEDNFIDEEDYELSARGIIEWNNDFQTGDDIELCWGEQIVSQWYQIKSTDVSSSRDLNIPIGNEIIKAQGTGAEIPVSFKVSRPGNPNIANSPLQLVVVRSKEELPGGTAGLEGPSFNLTSTGVLGPNENPNGADVTIAPYLNIVRDQIVTLTFKGFDDSNNLIDSAGYVESRKIDDDDVIDGYVFTVPHRNVRTICTGFAEASFKVEPSEGSNQSPANSKITRVIVNMLDPAEITCTI</sequence>
<organism evidence="1 2">
    <name type="scientific">Pseudomonas graminis</name>
    <dbReference type="NCBI Taxonomy" id="158627"/>
    <lineage>
        <taxon>Bacteria</taxon>
        <taxon>Pseudomonadati</taxon>
        <taxon>Pseudomonadota</taxon>
        <taxon>Gammaproteobacteria</taxon>
        <taxon>Pseudomonadales</taxon>
        <taxon>Pseudomonadaceae</taxon>
        <taxon>Pseudomonas</taxon>
    </lineage>
</organism>
<dbReference type="Proteomes" id="UP000501989">
    <property type="component" value="Chromosome"/>
</dbReference>
<proteinExistence type="predicted"/>
<evidence type="ECO:0000313" key="2">
    <source>
        <dbReference type="Proteomes" id="UP000501989"/>
    </source>
</evidence>
<keyword evidence="2" id="KW-1185">Reference proteome</keyword>